<dbReference type="AlphaFoldDB" id="A0A2S7T379"/>
<keyword evidence="1" id="KW-1133">Transmembrane helix</keyword>
<proteinExistence type="predicted"/>
<sequence>MSHIKQKIHAKRHGFFYSGQSKSLLYRLGGIKKSGAPAPGFSICRSGTDGSPQGIQRLRLDFLFAGAVQMEARRESSQQFVTLSLTYLLISKPQCMFKFFRNLRRGFLEENRIGKYFKYAFGEVILVVIGILIALQLNNLNEQDKLRKAEKVLLEDLLEEMNFNLEEIERARQINSMNIEGTGEFLSLFPPEIHQEKTDIEIALTLTKSLQEKTEFHPRFSVINSGRLDLLSNNSLRNDLLRLPPSVDRFNDAERTVIQIRWECTQLVTEIGNMRRNIDSIMDTSGWYSSPTSAFENTTRELFKSRVFENKLTLFLATSINADQIFLSPMNDTLQVIQQRITKELERDF</sequence>
<keyword evidence="3" id="KW-1185">Reference proteome</keyword>
<evidence type="ECO:0000313" key="2">
    <source>
        <dbReference type="EMBL" id="PQJ14370.1"/>
    </source>
</evidence>
<name>A0A2S7T379_9FLAO</name>
<dbReference type="Proteomes" id="UP000239366">
    <property type="component" value="Unassembled WGS sequence"/>
</dbReference>
<keyword evidence="1" id="KW-0472">Membrane</keyword>
<keyword evidence="1" id="KW-0812">Transmembrane</keyword>
<evidence type="ECO:0000313" key="3">
    <source>
        <dbReference type="Proteomes" id="UP000239366"/>
    </source>
</evidence>
<reference evidence="3" key="1">
    <citation type="submission" date="2016-11" db="EMBL/GenBank/DDBJ databases">
        <title>Trade-off between light-utilization and light-protection in marine flavobacteria.</title>
        <authorList>
            <person name="Kumagai Y."/>
            <person name="Yoshizawa S."/>
            <person name="Kogure K."/>
        </authorList>
    </citation>
    <scope>NUCLEOTIDE SEQUENCE [LARGE SCALE GENOMIC DNA]</scope>
    <source>
        <strain evidence="3">SG-18</strain>
    </source>
</reference>
<feature type="transmembrane region" description="Helical" evidence="1">
    <location>
        <begin position="120"/>
        <end position="138"/>
    </location>
</feature>
<evidence type="ECO:0000256" key="1">
    <source>
        <dbReference type="SAM" id="Phobius"/>
    </source>
</evidence>
<accession>A0A2S7T379</accession>
<dbReference type="EMBL" id="MQVX01000001">
    <property type="protein sequence ID" value="PQJ14370.1"/>
    <property type="molecule type" value="Genomic_DNA"/>
</dbReference>
<comment type="caution">
    <text evidence="2">The sequence shown here is derived from an EMBL/GenBank/DDBJ whole genome shotgun (WGS) entry which is preliminary data.</text>
</comment>
<organism evidence="2 3">
    <name type="scientific">Aureicoccus marinus</name>
    <dbReference type="NCBI Taxonomy" id="754435"/>
    <lineage>
        <taxon>Bacteria</taxon>
        <taxon>Pseudomonadati</taxon>
        <taxon>Bacteroidota</taxon>
        <taxon>Flavobacteriia</taxon>
        <taxon>Flavobacteriales</taxon>
        <taxon>Flavobacteriaceae</taxon>
        <taxon>Aureicoccus</taxon>
    </lineage>
</organism>
<gene>
    <name evidence="2" type="ORF">BST99_00155</name>
</gene>
<protein>
    <submittedName>
        <fullName evidence="2">Uncharacterized protein</fullName>
    </submittedName>
</protein>